<organism evidence="3 4">
    <name type="scientific">Selenomonas sputigena</name>
    <dbReference type="NCBI Taxonomy" id="69823"/>
    <lineage>
        <taxon>Bacteria</taxon>
        <taxon>Bacillati</taxon>
        <taxon>Bacillota</taxon>
        <taxon>Negativicutes</taxon>
        <taxon>Selenomonadales</taxon>
        <taxon>Selenomonadaceae</taxon>
        <taxon>Selenomonas</taxon>
    </lineage>
</organism>
<reference evidence="3 4" key="1">
    <citation type="submission" date="2023-04" db="EMBL/GenBank/DDBJ databases">
        <title>Genome Sequence of Selenomonas sputigena ATCC 33150.</title>
        <authorList>
            <person name="Miller D.P."/>
            <person name="Anvari S."/>
            <person name="Polson S.W."/>
            <person name="Macdonald M."/>
            <person name="Mcdowell J.V."/>
        </authorList>
    </citation>
    <scope>NUCLEOTIDE SEQUENCE [LARGE SCALE GENOMIC DNA]</scope>
    <source>
        <strain evidence="3 4">ATCC 33150</strain>
    </source>
</reference>
<evidence type="ECO:0000256" key="2">
    <source>
        <dbReference type="ARBA" id="ARBA00022729"/>
    </source>
</evidence>
<dbReference type="SMART" id="SM00935">
    <property type="entry name" value="OmpH"/>
    <property type="match status" value="1"/>
</dbReference>
<dbReference type="Pfam" id="PF03938">
    <property type="entry name" value="OmpH"/>
    <property type="match status" value="1"/>
</dbReference>
<accession>A0ABV3X4K7</accession>
<keyword evidence="4" id="KW-1185">Reference proteome</keyword>
<evidence type="ECO:0000313" key="3">
    <source>
        <dbReference type="EMBL" id="MEX5284740.1"/>
    </source>
</evidence>
<sequence length="153" mass="16358">MIKLQQRNVKIFCVALALVFIGSVVALGLSQLGAGSASAASSSVGVVDYRRVMVSHPDFAAANSEMQKAGQEAQMRFEANSANKSDEEKAKLMQEAQMELQKKEQTLLTGIQGKVDEAVKQTAEAKGLSVVLAKEAVVYGGQDITDDVIKKLK</sequence>
<dbReference type="InterPro" id="IPR024930">
    <property type="entry name" value="Skp_dom_sf"/>
</dbReference>
<protein>
    <submittedName>
        <fullName evidence="3">OmpH family outer membrane protein</fullName>
    </submittedName>
</protein>
<evidence type="ECO:0000313" key="4">
    <source>
        <dbReference type="Proteomes" id="UP001559623"/>
    </source>
</evidence>
<dbReference type="Gene3D" id="3.30.910.20">
    <property type="entry name" value="Skp domain"/>
    <property type="match status" value="1"/>
</dbReference>
<keyword evidence="2" id="KW-0732">Signal</keyword>
<comment type="caution">
    <text evidence="3">The sequence shown here is derived from an EMBL/GenBank/DDBJ whole genome shotgun (WGS) entry which is preliminary data.</text>
</comment>
<dbReference type="PANTHER" id="PTHR35089">
    <property type="entry name" value="CHAPERONE PROTEIN SKP"/>
    <property type="match status" value="1"/>
</dbReference>
<dbReference type="SUPFAM" id="SSF111384">
    <property type="entry name" value="OmpH-like"/>
    <property type="match status" value="1"/>
</dbReference>
<dbReference type="RefSeq" id="WP_368846464.1">
    <property type="nucleotide sequence ID" value="NZ_CP194411.1"/>
</dbReference>
<proteinExistence type="inferred from homology"/>
<dbReference type="EMBL" id="JARVLH010000002">
    <property type="protein sequence ID" value="MEX5284740.1"/>
    <property type="molecule type" value="Genomic_DNA"/>
</dbReference>
<dbReference type="InterPro" id="IPR005632">
    <property type="entry name" value="Chaperone_Skp"/>
</dbReference>
<name>A0ABV3X4K7_9FIRM</name>
<gene>
    <name evidence="3" type="ORF">QCO44_03665</name>
</gene>
<comment type="similarity">
    <text evidence="1">Belongs to the Skp family.</text>
</comment>
<dbReference type="Proteomes" id="UP001559623">
    <property type="component" value="Unassembled WGS sequence"/>
</dbReference>
<evidence type="ECO:0000256" key="1">
    <source>
        <dbReference type="ARBA" id="ARBA00009091"/>
    </source>
</evidence>
<dbReference type="PANTHER" id="PTHR35089:SF1">
    <property type="entry name" value="CHAPERONE PROTEIN SKP"/>
    <property type="match status" value="1"/>
</dbReference>